<evidence type="ECO:0000313" key="2">
    <source>
        <dbReference type="Proteomes" id="UP000327013"/>
    </source>
</evidence>
<keyword evidence="2" id="KW-1185">Reference proteome</keyword>
<sequence length="54" mass="6061">MASNSELSSGVEDSELNLFVQVANTITDAAKEVLRKYFQKKFDIVNKENLSKPL</sequence>
<gene>
    <name evidence="1" type="ORF">FH972_002201</name>
</gene>
<reference evidence="1 2" key="1">
    <citation type="submission" date="2019-06" db="EMBL/GenBank/DDBJ databases">
        <title>A chromosomal-level reference genome of Carpinus fangiana (Coryloideae, Betulaceae).</title>
        <authorList>
            <person name="Yang X."/>
            <person name="Wang Z."/>
            <person name="Zhang L."/>
            <person name="Hao G."/>
            <person name="Liu J."/>
            <person name="Yang Y."/>
        </authorList>
    </citation>
    <scope>NUCLEOTIDE SEQUENCE [LARGE SCALE GENOMIC DNA]</scope>
    <source>
        <strain evidence="1">Cfa_2016G</strain>
        <tissue evidence="1">Leaf</tissue>
    </source>
</reference>
<dbReference type="EMBL" id="CM017321">
    <property type="protein sequence ID" value="KAE7997580.1"/>
    <property type="molecule type" value="Genomic_DNA"/>
</dbReference>
<dbReference type="AlphaFoldDB" id="A0A5N6QHF5"/>
<dbReference type="Proteomes" id="UP000327013">
    <property type="component" value="Chromosome 1"/>
</dbReference>
<protein>
    <submittedName>
        <fullName evidence="1">Uncharacterized protein</fullName>
    </submittedName>
</protein>
<organism evidence="1 2">
    <name type="scientific">Carpinus fangiana</name>
    <dbReference type="NCBI Taxonomy" id="176857"/>
    <lineage>
        <taxon>Eukaryota</taxon>
        <taxon>Viridiplantae</taxon>
        <taxon>Streptophyta</taxon>
        <taxon>Embryophyta</taxon>
        <taxon>Tracheophyta</taxon>
        <taxon>Spermatophyta</taxon>
        <taxon>Magnoliopsida</taxon>
        <taxon>eudicotyledons</taxon>
        <taxon>Gunneridae</taxon>
        <taxon>Pentapetalae</taxon>
        <taxon>rosids</taxon>
        <taxon>fabids</taxon>
        <taxon>Fagales</taxon>
        <taxon>Betulaceae</taxon>
        <taxon>Carpinus</taxon>
    </lineage>
</organism>
<accession>A0A5N6QHF5</accession>
<dbReference type="OrthoDB" id="10254945at2759"/>
<proteinExistence type="predicted"/>
<name>A0A5N6QHF5_9ROSI</name>
<evidence type="ECO:0000313" key="1">
    <source>
        <dbReference type="EMBL" id="KAE7997580.1"/>
    </source>
</evidence>